<gene>
    <name evidence="2" type="ORF">SAMN05216326_1368</name>
</gene>
<evidence type="ECO:0000313" key="2">
    <source>
        <dbReference type="EMBL" id="SET55428.1"/>
    </source>
</evidence>
<dbReference type="Gene3D" id="2.40.160.100">
    <property type="match status" value="1"/>
</dbReference>
<dbReference type="InterPro" id="IPR025388">
    <property type="entry name" value="Alginate_export_dom"/>
</dbReference>
<dbReference type="AlphaFoldDB" id="A0A1I0FB36"/>
<feature type="domain" description="Alginate export" evidence="1">
    <location>
        <begin position="177"/>
        <end position="578"/>
    </location>
</feature>
<organism evidence="2 3">
    <name type="scientific">Nitrosomonas marina</name>
    <dbReference type="NCBI Taxonomy" id="917"/>
    <lineage>
        <taxon>Bacteria</taxon>
        <taxon>Pseudomonadati</taxon>
        <taxon>Pseudomonadota</taxon>
        <taxon>Betaproteobacteria</taxon>
        <taxon>Nitrosomonadales</taxon>
        <taxon>Nitrosomonadaceae</taxon>
        <taxon>Nitrosomonas</taxon>
    </lineage>
</organism>
<proteinExistence type="predicted"/>
<dbReference type="OrthoDB" id="311329at2"/>
<evidence type="ECO:0000259" key="1">
    <source>
        <dbReference type="Pfam" id="PF13372"/>
    </source>
</evidence>
<evidence type="ECO:0000313" key="3">
    <source>
        <dbReference type="Proteomes" id="UP000199345"/>
    </source>
</evidence>
<dbReference type="Pfam" id="PF13372">
    <property type="entry name" value="Alginate_exp"/>
    <property type="match status" value="1"/>
</dbReference>
<reference evidence="3" key="1">
    <citation type="submission" date="2016-10" db="EMBL/GenBank/DDBJ databases">
        <authorList>
            <person name="Varghese N."/>
            <person name="Submissions S."/>
        </authorList>
    </citation>
    <scope>NUCLEOTIDE SEQUENCE [LARGE SCALE GENOMIC DNA]</scope>
    <source>
        <strain evidence="3">Nm71</strain>
    </source>
</reference>
<sequence length="588" mass="67458">MKSPFRTVFLKAFLAGTKAGLVTSLPKRLLVFGLFIAGMPGLVLHAHATMSTNADTIAAAESNWSASDWAKVPPVRPMPRPGMFAKPPARAGYASVLDLLAHVQPEYFPDPGRGYYSLWDQVTGNIRDSRPVSPYPPFALMPTSAYDIDFRYLENPDHEKDIFDPVKRIHLGNDWLLSFGGSFWYRYMHETDSRLNAAGRNNDYHLIRTRFHADLWYRDNLRLFAEFIDARSFGPELAPLGIDRNHTDILNLFADYKVGNINSSPLYMRFGRQELIFGSQRLISTLDWANTRRTFQGIKSFWRNEKWDIDAFWVRPMKTEKGEFDNWDRRRDFFGLWTTYKHDKDHLIDLYFLSLNDNRPVGGTFLGNTDILQSTAQGRTTMLGDSNVHTLGGRLVGDYNQILYEIEGMYQFGKWSNLDVSAFAVATGLGYDFQMPLNPILWLRYDFASGDGNPQDGNVNTFNQLFPFGHYYLGYIDLIGRQNIHDFNAQLTLHPKRWVTFLAQYHRYYLANKRDFLYNAGGVALLGDPTGQSGSHVGDGIDFLVNIHVARHHDVLVGYSKLFSGNFIENQRPGINPDLFYVQYNFRF</sequence>
<dbReference type="EMBL" id="FOIA01000036">
    <property type="protein sequence ID" value="SET55428.1"/>
    <property type="molecule type" value="Genomic_DNA"/>
</dbReference>
<dbReference type="Proteomes" id="UP000199345">
    <property type="component" value="Unassembled WGS sequence"/>
</dbReference>
<protein>
    <submittedName>
        <fullName evidence="2">Alginate export</fullName>
    </submittedName>
</protein>
<accession>A0A1I0FB36</accession>
<dbReference type="RefSeq" id="WP_090661193.1">
    <property type="nucleotide sequence ID" value="NZ_FOIA01000036.1"/>
</dbReference>
<keyword evidence="3" id="KW-1185">Reference proteome</keyword>
<dbReference type="InterPro" id="IPR053728">
    <property type="entry name" value="Alginate_Permeability_Chnl"/>
</dbReference>
<name>A0A1I0FB36_9PROT</name>